<evidence type="ECO:0000256" key="1">
    <source>
        <dbReference type="ARBA" id="ARBA00044755"/>
    </source>
</evidence>
<keyword evidence="3" id="KW-1185">Reference proteome</keyword>
<sequence>MNELKKGNLVINGIGSSNGGSFQDVSLNGKSTVNGDVKCEKLESNGIATFKGNIVSQTVEVNGTATFEGSISGENITVEGIAKVLKDVAAAKLQVSGSGKFGGNIQAAEVNLEGRASIAGNCEAEEVRVRGPVKIDGELNAEHIFIEPYGRSSIREIGGQRITVKKDATFSNWLKPFLATLLFADSIEGDDINLEITRAKVVRGRNVTIGKKCEIDLVEYTHRFEKDDSATVREYRKI</sequence>
<dbReference type="PANTHER" id="PTHR35024">
    <property type="entry name" value="HYPOTHETICAL CYTOSOLIC PROTEIN"/>
    <property type="match status" value="1"/>
</dbReference>
<accession>A0A5J4JGZ9</accession>
<comment type="similarity">
    <text evidence="1">Belongs to the bactofilin family.</text>
</comment>
<gene>
    <name evidence="2" type="ORF">BpJC7_22940</name>
</gene>
<comment type="caution">
    <text evidence="2">The sequence shown here is derived from an EMBL/GenBank/DDBJ whole genome shotgun (WGS) entry which is preliminary data.</text>
</comment>
<dbReference type="Proteomes" id="UP000391919">
    <property type="component" value="Unassembled WGS sequence"/>
</dbReference>
<name>A0A5J4JGZ9_9BACI</name>
<evidence type="ECO:0000313" key="3">
    <source>
        <dbReference type="Proteomes" id="UP000391919"/>
    </source>
</evidence>
<dbReference type="AlphaFoldDB" id="A0A5J4JGZ9"/>
<dbReference type="EMBL" id="BKZQ01000032">
    <property type="protein sequence ID" value="GER70991.1"/>
    <property type="molecule type" value="Genomic_DNA"/>
</dbReference>
<dbReference type="RefSeq" id="WP_151681493.1">
    <property type="nucleotide sequence ID" value="NZ_BKZP01000038.1"/>
</dbReference>
<evidence type="ECO:0008006" key="4">
    <source>
        <dbReference type="Google" id="ProtNLM"/>
    </source>
</evidence>
<protein>
    <recommendedName>
        <fullName evidence="4">Polymer-forming cytoskeletal protein</fullName>
    </recommendedName>
</protein>
<organism evidence="2 3">
    <name type="scientific">Weizmannia acidilactici</name>
    <dbReference type="NCBI Taxonomy" id="2607726"/>
    <lineage>
        <taxon>Bacteria</taxon>
        <taxon>Bacillati</taxon>
        <taxon>Bacillota</taxon>
        <taxon>Bacilli</taxon>
        <taxon>Bacillales</taxon>
        <taxon>Bacillaceae</taxon>
        <taxon>Heyndrickxia</taxon>
    </lineage>
</organism>
<proteinExistence type="inferred from homology"/>
<evidence type="ECO:0000313" key="2">
    <source>
        <dbReference type="EMBL" id="GER70991.1"/>
    </source>
</evidence>
<reference evidence="2 3" key="1">
    <citation type="submission" date="2019-09" db="EMBL/GenBank/DDBJ databases">
        <title>Draft genome sequence of Bacillus sp. JC-7.</title>
        <authorList>
            <person name="Tanaka N."/>
            <person name="Shiwa Y."/>
            <person name="Fujita N."/>
            <person name="Tanasupawat S."/>
        </authorList>
    </citation>
    <scope>NUCLEOTIDE SEQUENCE [LARGE SCALE GENOMIC DNA]</scope>
    <source>
        <strain evidence="2 3">JC-7</strain>
    </source>
</reference>
<dbReference type="InterPro" id="IPR007607">
    <property type="entry name" value="BacA/B"/>
</dbReference>
<dbReference type="PANTHER" id="PTHR35024:SF4">
    <property type="entry name" value="POLYMER-FORMING CYTOSKELETAL PROTEIN"/>
    <property type="match status" value="1"/>
</dbReference>